<dbReference type="AlphaFoldDB" id="A0A7W1XRK9"/>
<dbReference type="InterPro" id="IPR036390">
    <property type="entry name" value="WH_DNA-bd_sf"/>
</dbReference>
<dbReference type="Proteomes" id="UP000538292">
    <property type="component" value="Unassembled WGS sequence"/>
</dbReference>
<dbReference type="RefSeq" id="WP_181739138.1">
    <property type="nucleotide sequence ID" value="NZ_JACEOL010000023.1"/>
</dbReference>
<organism evidence="2 3">
    <name type="scientific">Thermoactinomyces mirandus</name>
    <dbReference type="NCBI Taxonomy" id="2756294"/>
    <lineage>
        <taxon>Bacteria</taxon>
        <taxon>Bacillati</taxon>
        <taxon>Bacillota</taxon>
        <taxon>Bacilli</taxon>
        <taxon>Bacillales</taxon>
        <taxon>Thermoactinomycetaceae</taxon>
        <taxon>Thermoactinomyces</taxon>
    </lineage>
</organism>
<dbReference type="SUPFAM" id="SSF46785">
    <property type="entry name" value="Winged helix' DNA-binding domain"/>
    <property type="match status" value="1"/>
</dbReference>
<dbReference type="EMBL" id="JACEOL010000023">
    <property type="protein sequence ID" value="MBA4602028.1"/>
    <property type="molecule type" value="Genomic_DNA"/>
</dbReference>
<dbReference type="InterPro" id="IPR025370">
    <property type="entry name" value="SgrR_HTH_N"/>
</dbReference>
<proteinExistence type="predicted"/>
<evidence type="ECO:0000259" key="1">
    <source>
        <dbReference type="Pfam" id="PF12793"/>
    </source>
</evidence>
<evidence type="ECO:0000313" key="2">
    <source>
        <dbReference type="EMBL" id="MBA4602028.1"/>
    </source>
</evidence>
<evidence type="ECO:0000313" key="3">
    <source>
        <dbReference type="Proteomes" id="UP000538292"/>
    </source>
</evidence>
<comment type="caution">
    <text evidence="2">The sequence shown here is derived from an EMBL/GenBank/DDBJ whole genome shotgun (WGS) entry which is preliminary data.</text>
</comment>
<feature type="domain" description="Transcriptional regulator SgrR N-terminal HTH" evidence="1">
    <location>
        <begin position="5"/>
        <end position="99"/>
    </location>
</feature>
<name>A0A7W1XRK9_9BACL</name>
<sequence>MKTIEYYLLLRLYFHEVNSYQSFYVSISELALVLCCSSRNVKRLLKKMVEEKLIYWKPGGGRGKRSKLQFRRSLADLLPPLVQSLVHQGKYKEAVRWTKREGIPASVREQCYNYVLSQLSFPRLPLHELNRLEQHSSAPMVPTIVSTSTGRWFFVDRKHQL</sequence>
<protein>
    <submittedName>
        <fullName evidence="2">SgrR family transcriptional regulator</fullName>
    </submittedName>
</protein>
<dbReference type="Pfam" id="PF12793">
    <property type="entry name" value="SgrR_N"/>
    <property type="match status" value="1"/>
</dbReference>
<accession>A0A7W1XRK9</accession>
<gene>
    <name evidence="2" type="ORF">H2C83_06795</name>
</gene>
<keyword evidence="3" id="KW-1185">Reference proteome</keyword>
<reference evidence="2 3" key="1">
    <citation type="submission" date="2020-07" db="EMBL/GenBank/DDBJ databases">
        <title>Thermoactinomyces phylogeny.</title>
        <authorList>
            <person name="Dunlap C."/>
        </authorList>
    </citation>
    <scope>NUCLEOTIDE SEQUENCE [LARGE SCALE GENOMIC DNA]</scope>
    <source>
        <strain evidence="2 3">AMNI-1</strain>
    </source>
</reference>